<evidence type="ECO:0000256" key="1">
    <source>
        <dbReference type="SAM" id="MobiDB-lite"/>
    </source>
</evidence>
<dbReference type="AlphaFoldDB" id="A0A919K284"/>
<reference evidence="2" key="1">
    <citation type="submission" date="2021-01" db="EMBL/GenBank/DDBJ databases">
        <title>Whole genome shotgun sequence of Actinoplanes rishiriensis NBRC 108556.</title>
        <authorList>
            <person name="Komaki H."/>
            <person name="Tamura T."/>
        </authorList>
    </citation>
    <scope>NUCLEOTIDE SEQUENCE</scope>
    <source>
        <strain evidence="2">NBRC 108556</strain>
    </source>
</reference>
<dbReference type="RefSeq" id="WP_203784488.1">
    <property type="nucleotide sequence ID" value="NZ_BOMV01000057.1"/>
</dbReference>
<feature type="compositionally biased region" description="Basic and acidic residues" evidence="1">
    <location>
        <begin position="29"/>
        <end position="39"/>
    </location>
</feature>
<sequence length="48" mass="5151">MTDPKDDLERDTGAAPEEDDDAGGDLSYDEVHVPDEDPGKPAQVEPPD</sequence>
<evidence type="ECO:0000313" key="2">
    <source>
        <dbReference type="EMBL" id="GIE97489.1"/>
    </source>
</evidence>
<keyword evidence="3" id="KW-1185">Reference proteome</keyword>
<dbReference type="EMBL" id="BOMV01000057">
    <property type="protein sequence ID" value="GIE97489.1"/>
    <property type="molecule type" value="Genomic_DNA"/>
</dbReference>
<name>A0A919K284_9ACTN</name>
<comment type="caution">
    <text evidence="2">The sequence shown here is derived from an EMBL/GenBank/DDBJ whole genome shotgun (WGS) entry which is preliminary data.</text>
</comment>
<feature type="compositionally biased region" description="Basic and acidic residues" evidence="1">
    <location>
        <begin position="1"/>
        <end position="12"/>
    </location>
</feature>
<accession>A0A919K284</accession>
<gene>
    <name evidence="2" type="ORF">Ari01nite_49540</name>
</gene>
<organism evidence="2 3">
    <name type="scientific">Paractinoplanes rishiriensis</name>
    <dbReference type="NCBI Taxonomy" id="1050105"/>
    <lineage>
        <taxon>Bacteria</taxon>
        <taxon>Bacillati</taxon>
        <taxon>Actinomycetota</taxon>
        <taxon>Actinomycetes</taxon>
        <taxon>Micromonosporales</taxon>
        <taxon>Micromonosporaceae</taxon>
        <taxon>Paractinoplanes</taxon>
    </lineage>
</organism>
<protein>
    <submittedName>
        <fullName evidence="2">Uncharacterized protein</fullName>
    </submittedName>
</protein>
<evidence type="ECO:0000313" key="3">
    <source>
        <dbReference type="Proteomes" id="UP000636960"/>
    </source>
</evidence>
<feature type="region of interest" description="Disordered" evidence="1">
    <location>
        <begin position="1"/>
        <end position="48"/>
    </location>
</feature>
<proteinExistence type="predicted"/>
<dbReference type="Proteomes" id="UP000636960">
    <property type="component" value="Unassembled WGS sequence"/>
</dbReference>